<evidence type="ECO:0000313" key="4">
    <source>
        <dbReference type="Proteomes" id="UP000319257"/>
    </source>
</evidence>
<gene>
    <name evidence="2" type="ORF">E0L32_002035</name>
    <name evidence="3" type="ORF">E0L32_002098</name>
</gene>
<feature type="region of interest" description="Disordered" evidence="1">
    <location>
        <begin position="1"/>
        <end position="41"/>
    </location>
</feature>
<evidence type="ECO:0000313" key="2">
    <source>
        <dbReference type="EMBL" id="TPX07432.1"/>
    </source>
</evidence>
<dbReference type="Proteomes" id="UP000319257">
    <property type="component" value="Unassembled WGS sequence"/>
</dbReference>
<keyword evidence="4" id="KW-1185">Reference proteome</keyword>
<proteinExistence type="predicted"/>
<evidence type="ECO:0000256" key="1">
    <source>
        <dbReference type="SAM" id="MobiDB-lite"/>
    </source>
</evidence>
<accession>A0A507AFL5</accession>
<dbReference type="EMBL" id="SKBQ01000008">
    <property type="protein sequence ID" value="TPX07432.1"/>
    <property type="molecule type" value="Genomic_DNA"/>
</dbReference>
<feature type="compositionally biased region" description="Basic and acidic residues" evidence="1">
    <location>
        <begin position="15"/>
        <end position="32"/>
    </location>
</feature>
<dbReference type="EMBL" id="SKBQ01000008">
    <property type="protein sequence ID" value="TPX07495.1"/>
    <property type="molecule type" value="Genomic_DNA"/>
</dbReference>
<organism evidence="2 4">
    <name type="scientific">Thyridium curvatum</name>
    <dbReference type="NCBI Taxonomy" id="1093900"/>
    <lineage>
        <taxon>Eukaryota</taxon>
        <taxon>Fungi</taxon>
        <taxon>Dikarya</taxon>
        <taxon>Ascomycota</taxon>
        <taxon>Pezizomycotina</taxon>
        <taxon>Sordariomycetes</taxon>
        <taxon>Sordariomycetidae</taxon>
        <taxon>Thyridiales</taxon>
        <taxon>Thyridiaceae</taxon>
        <taxon>Thyridium</taxon>
    </lineage>
</organism>
<name>A0A507AFL5_9PEZI</name>
<dbReference type="RefSeq" id="XP_030989143.1">
    <property type="nucleotide sequence ID" value="XM_031136181.1"/>
</dbReference>
<sequence>MTDKSEQPQKGQHSAQRENKSSENDRKPEVLLRDPCNPSPRLNIDLSCNKEVFQLAQAEYEEANVGWAKVFKKRQDPK</sequence>
<comment type="caution">
    <text evidence="2">The sequence shown here is derived from an EMBL/GenBank/DDBJ whole genome shotgun (WGS) entry which is preliminary data.</text>
</comment>
<reference evidence="2 4" key="1">
    <citation type="submission" date="2019-06" db="EMBL/GenBank/DDBJ databases">
        <title>Draft genome sequence of the filamentous fungus Phialemoniopsis curvata isolated from diesel fuel.</title>
        <authorList>
            <person name="Varaljay V.A."/>
            <person name="Lyon W.J."/>
            <person name="Crouch A.L."/>
            <person name="Drake C.E."/>
            <person name="Hollomon J.M."/>
            <person name="Nadeau L.J."/>
            <person name="Nunn H.S."/>
            <person name="Stevenson B.S."/>
            <person name="Bojanowski C.L."/>
            <person name="Crookes-Goodson W.J."/>
        </authorList>
    </citation>
    <scope>NUCLEOTIDE SEQUENCE [LARGE SCALE GENOMIC DNA]</scope>
    <source>
        <strain evidence="2 4">D216</strain>
    </source>
</reference>
<dbReference type="InParanoid" id="A0A507AFL5"/>
<dbReference type="GeneID" id="41969482"/>
<evidence type="ECO:0000313" key="3">
    <source>
        <dbReference type="EMBL" id="TPX07495.1"/>
    </source>
</evidence>
<protein>
    <submittedName>
        <fullName evidence="2">Uncharacterized protein</fullName>
    </submittedName>
</protein>
<dbReference type="AlphaFoldDB" id="A0A507AFL5"/>